<dbReference type="GO" id="GO:0003677">
    <property type="term" value="F:DNA binding"/>
    <property type="evidence" value="ECO:0007669"/>
    <property type="project" value="InterPro"/>
</dbReference>
<dbReference type="SMART" id="SM00530">
    <property type="entry name" value="HTH_XRE"/>
    <property type="match status" value="1"/>
</dbReference>
<dbReference type="CDD" id="cd00093">
    <property type="entry name" value="HTH_XRE"/>
    <property type="match status" value="1"/>
</dbReference>
<dbReference type="RefSeq" id="WP_116284476.1">
    <property type="nucleotide sequence ID" value="NZ_NBXA01000032.1"/>
</dbReference>
<feature type="domain" description="HTH cro/C1-type" evidence="1">
    <location>
        <begin position="16"/>
        <end position="70"/>
    </location>
</feature>
<dbReference type="InterPro" id="IPR010982">
    <property type="entry name" value="Lambda_DNA-bd_dom_sf"/>
</dbReference>
<dbReference type="PROSITE" id="PS50943">
    <property type="entry name" value="HTH_CROC1"/>
    <property type="match status" value="1"/>
</dbReference>
<proteinExistence type="predicted"/>
<dbReference type="Pfam" id="PF01381">
    <property type="entry name" value="HTH_3"/>
    <property type="match status" value="1"/>
</dbReference>
<dbReference type="EMBL" id="NBXA01000032">
    <property type="protein sequence ID" value="RFA07047.1"/>
    <property type="molecule type" value="Genomic_DNA"/>
</dbReference>
<dbReference type="SUPFAM" id="SSF47413">
    <property type="entry name" value="lambda repressor-like DNA-binding domains"/>
    <property type="match status" value="1"/>
</dbReference>
<sequence>MTSTRLRAPADLGLALQQARLGRGLSQVALAAELGISQRSISEIESGKTTIYLRRLFDLMSATGVELSASWPTADQTR</sequence>
<dbReference type="InterPro" id="IPR001387">
    <property type="entry name" value="Cro/C1-type_HTH"/>
</dbReference>
<organism evidence="2 3">
    <name type="scientific">Subtercola boreus</name>
    <dbReference type="NCBI Taxonomy" id="120213"/>
    <lineage>
        <taxon>Bacteria</taxon>
        <taxon>Bacillati</taxon>
        <taxon>Actinomycetota</taxon>
        <taxon>Actinomycetes</taxon>
        <taxon>Micrococcales</taxon>
        <taxon>Microbacteriaceae</taxon>
        <taxon>Subtercola</taxon>
    </lineage>
</organism>
<dbReference type="OrthoDB" id="3255837at2"/>
<protein>
    <submittedName>
        <fullName evidence="2">Transcriptional regulator</fullName>
    </submittedName>
</protein>
<evidence type="ECO:0000313" key="3">
    <source>
        <dbReference type="Proteomes" id="UP000256709"/>
    </source>
</evidence>
<accession>A0A3E0VDU5</accession>
<name>A0A3E0VDU5_9MICO</name>
<dbReference type="Proteomes" id="UP000256709">
    <property type="component" value="Unassembled WGS sequence"/>
</dbReference>
<reference evidence="2 3" key="1">
    <citation type="submission" date="2017-04" db="EMBL/GenBank/DDBJ databases">
        <title>Comparative genome analysis of Subtercola boreus.</title>
        <authorList>
            <person name="Cho Y.-J."/>
            <person name="Cho A."/>
            <person name="Kim O.-S."/>
            <person name="Lee J.-I."/>
        </authorList>
    </citation>
    <scope>NUCLEOTIDE SEQUENCE [LARGE SCALE GENOMIC DNA]</scope>
    <source>
        <strain evidence="2 3">P27444</strain>
    </source>
</reference>
<evidence type="ECO:0000259" key="1">
    <source>
        <dbReference type="PROSITE" id="PS50943"/>
    </source>
</evidence>
<dbReference type="Gene3D" id="1.10.260.40">
    <property type="entry name" value="lambda repressor-like DNA-binding domains"/>
    <property type="match status" value="1"/>
</dbReference>
<dbReference type="AlphaFoldDB" id="A0A3E0VDU5"/>
<gene>
    <name evidence="2" type="ORF">B7R21_17150</name>
</gene>
<comment type="caution">
    <text evidence="2">The sequence shown here is derived from an EMBL/GenBank/DDBJ whole genome shotgun (WGS) entry which is preliminary data.</text>
</comment>
<evidence type="ECO:0000313" key="2">
    <source>
        <dbReference type="EMBL" id="RFA07047.1"/>
    </source>
</evidence>